<keyword evidence="2" id="KW-0808">Transferase</keyword>
<feature type="domain" description="Phospholipid/glycerol acyltransferase" evidence="1">
    <location>
        <begin position="82"/>
        <end position="200"/>
    </location>
</feature>
<evidence type="ECO:0000313" key="2">
    <source>
        <dbReference type="EMBL" id="MBO8476241.1"/>
    </source>
</evidence>
<organism evidence="2 3">
    <name type="scientific">Candidatus Limisoma faecipullorum</name>
    <dbReference type="NCBI Taxonomy" id="2840854"/>
    <lineage>
        <taxon>Bacteria</taxon>
        <taxon>Pseudomonadati</taxon>
        <taxon>Bacteroidota</taxon>
        <taxon>Bacteroidia</taxon>
        <taxon>Bacteroidales</taxon>
        <taxon>Candidatus Limisoma</taxon>
    </lineage>
</organism>
<keyword evidence="2" id="KW-0012">Acyltransferase</keyword>
<dbReference type="EMBL" id="JADIMC010000053">
    <property type="protein sequence ID" value="MBO8476241.1"/>
    <property type="molecule type" value="Genomic_DNA"/>
</dbReference>
<comment type="caution">
    <text evidence="2">The sequence shown here is derived from an EMBL/GenBank/DDBJ whole genome shotgun (WGS) entry which is preliminary data.</text>
</comment>
<evidence type="ECO:0000313" key="3">
    <source>
        <dbReference type="Proteomes" id="UP000823598"/>
    </source>
</evidence>
<dbReference type="AlphaFoldDB" id="A0A9D9IQ49"/>
<protein>
    <submittedName>
        <fullName evidence="2">1-acyl-sn-glycerol-3-phosphate acyltransferase</fullName>
    </submittedName>
</protein>
<dbReference type="InterPro" id="IPR002123">
    <property type="entry name" value="Plipid/glycerol_acylTrfase"/>
</dbReference>
<reference evidence="2" key="2">
    <citation type="journal article" date="2021" name="PeerJ">
        <title>Extensive microbial diversity within the chicken gut microbiome revealed by metagenomics and culture.</title>
        <authorList>
            <person name="Gilroy R."/>
            <person name="Ravi A."/>
            <person name="Getino M."/>
            <person name="Pursley I."/>
            <person name="Horton D.L."/>
            <person name="Alikhan N.F."/>
            <person name="Baker D."/>
            <person name="Gharbi K."/>
            <person name="Hall N."/>
            <person name="Watson M."/>
            <person name="Adriaenssens E.M."/>
            <person name="Foster-Nyarko E."/>
            <person name="Jarju S."/>
            <person name="Secka A."/>
            <person name="Antonio M."/>
            <person name="Oren A."/>
            <person name="Chaudhuri R.R."/>
            <person name="La Ragione R."/>
            <person name="Hildebrand F."/>
            <person name="Pallen M.J."/>
        </authorList>
    </citation>
    <scope>NUCLEOTIDE SEQUENCE</scope>
    <source>
        <strain evidence="2">6919</strain>
    </source>
</reference>
<gene>
    <name evidence="2" type="ORF">IAB88_04545</name>
</gene>
<dbReference type="Pfam" id="PF19576">
    <property type="entry name" value="Acyltransf_2"/>
    <property type="match status" value="1"/>
</dbReference>
<dbReference type="GO" id="GO:0016746">
    <property type="term" value="F:acyltransferase activity"/>
    <property type="evidence" value="ECO:0007669"/>
    <property type="project" value="UniProtKB-KW"/>
</dbReference>
<evidence type="ECO:0000259" key="1">
    <source>
        <dbReference type="SMART" id="SM00563"/>
    </source>
</evidence>
<name>A0A9D9IQ49_9BACT</name>
<proteinExistence type="predicted"/>
<accession>A0A9D9IQ49</accession>
<sequence>MEQPLHIDVREAVEAKIPSYAKHIPGFVYRWLERVVRQKELNRVLKENADRRGVDFAEGVLGSFGIKLEVEGLDNISDDGRYIFASNHPLGGLDGMALITILGRKYDGNVKCIVNDILMLIKPLNGVFLPINKHGGQSRKNMEAVDEAYHGGCQMITFPAGLCSRRGKNGKISDTEWKKSFITKSIESRRDVVPIYFGGTNSGFFYKFAKFRKRIGIKLNIEMVLLPGEMVDGAGSTFRIKIGKPIPYTEFDNSRSQKEWAQEVKRRVYEMSVE</sequence>
<dbReference type="SMART" id="SM00563">
    <property type="entry name" value="PlsC"/>
    <property type="match status" value="1"/>
</dbReference>
<reference evidence="2" key="1">
    <citation type="submission" date="2020-10" db="EMBL/GenBank/DDBJ databases">
        <authorList>
            <person name="Gilroy R."/>
        </authorList>
    </citation>
    <scope>NUCLEOTIDE SEQUENCE</scope>
    <source>
        <strain evidence="2">6919</strain>
    </source>
</reference>
<dbReference type="InterPro" id="IPR045746">
    <property type="entry name" value="ACT14924-like_Acyltransf_dom"/>
</dbReference>
<dbReference type="SUPFAM" id="SSF69593">
    <property type="entry name" value="Glycerol-3-phosphate (1)-acyltransferase"/>
    <property type="match status" value="1"/>
</dbReference>
<dbReference type="Proteomes" id="UP000823598">
    <property type="component" value="Unassembled WGS sequence"/>
</dbReference>